<dbReference type="InterPro" id="IPR036291">
    <property type="entry name" value="NAD(P)-bd_dom_sf"/>
</dbReference>
<comment type="caution">
    <text evidence="2">The sequence shown here is derived from an EMBL/GenBank/DDBJ whole genome shotgun (WGS) entry which is preliminary data.</text>
</comment>
<evidence type="ECO:0000259" key="1">
    <source>
        <dbReference type="Pfam" id="PF01370"/>
    </source>
</evidence>
<dbReference type="SUPFAM" id="SSF51735">
    <property type="entry name" value="NAD(P)-binding Rossmann-fold domains"/>
    <property type="match status" value="1"/>
</dbReference>
<evidence type="ECO:0000313" key="3">
    <source>
        <dbReference type="Proteomes" id="UP001523216"/>
    </source>
</evidence>
<name>A0ABT0YA59_9ACTN</name>
<sequence>MHIFVTGGAGFIGSAHVHALLQDDVAGTSVAVLDGLSCSGNRDNLPQTHPRLRLVRGGITDEAA</sequence>
<dbReference type="Pfam" id="PF01370">
    <property type="entry name" value="Epimerase"/>
    <property type="match status" value="1"/>
</dbReference>
<reference evidence="2 3" key="1">
    <citation type="submission" date="2022-06" db="EMBL/GenBank/DDBJ databases">
        <title>Actinoplanes abujensis sp. nov., isolated from Nigerian arid soil.</title>
        <authorList>
            <person name="Ding P."/>
        </authorList>
    </citation>
    <scope>NUCLEOTIDE SEQUENCE [LARGE SCALE GENOMIC DNA]</scope>
    <source>
        <strain evidence="3">TRM88002</strain>
    </source>
</reference>
<organism evidence="2 3">
    <name type="scientific">Paractinoplanes hotanensis</name>
    <dbReference type="NCBI Taxonomy" id="2906497"/>
    <lineage>
        <taxon>Bacteria</taxon>
        <taxon>Bacillati</taxon>
        <taxon>Actinomycetota</taxon>
        <taxon>Actinomycetes</taxon>
        <taxon>Micromonosporales</taxon>
        <taxon>Micromonosporaceae</taxon>
        <taxon>Paractinoplanes</taxon>
    </lineage>
</organism>
<dbReference type="Gene3D" id="3.40.50.720">
    <property type="entry name" value="NAD(P)-binding Rossmann-like Domain"/>
    <property type="match status" value="1"/>
</dbReference>
<dbReference type="InterPro" id="IPR001509">
    <property type="entry name" value="Epimerase_deHydtase"/>
</dbReference>
<accession>A0ABT0YA59</accession>
<evidence type="ECO:0000313" key="2">
    <source>
        <dbReference type="EMBL" id="MCM4082174.1"/>
    </source>
</evidence>
<proteinExistence type="predicted"/>
<protein>
    <submittedName>
        <fullName evidence="2">NAD-dependent epimerase/dehydratase family protein</fullName>
    </submittedName>
</protein>
<gene>
    <name evidence="2" type="ORF">LXN57_31875</name>
</gene>
<keyword evidence="3" id="KW-1185">Reference proteome</keyword>
<dbReference type="RefSeq" id="WP_251801888.1">
    <property type="nucleotide sequence ID" value="NZ_JAMQOL010000046.1"/>
</dbReference>
<feature type="domain" description="NAD-dependent epimerase/dehydratase" evidence="1">
    <location>
        <begin position="3"/>
        <end position="63"/>
    </location>
</feature>
<dbReference type="Proteomes" id="UP001523216">
    <property type="component" value="Unassembled WGS sequence"/>
</dbReference>
<dbReference type="EMBL" id="JAMQOL010000046">
    <property type="protein sequence ID" value="MCM4082174.1"/>
    <property type="molecule type" value="Genomic_DNA"/>
</dbReference>